<accession>A0A642V3C9</accession>
<keyword evidence="8" id="KW-1185">Reference proteome</keyword>
<dbReference type="EMBL" id="SWFS01000267">
    <property type="protein sequence ID" value="KAA8911949.1"/>
    <property type="molecule type" value="Genomic_DNA"/>
</dbReference>
<dbReference type="GO" id="GO:0015123">
    <property type="term" value="F:acetate transmembrane transporter activity"/>
    <property type="evidence" value="ECO:0007669"/>
    <property type="project" value="TreeGrafter"/>
</dbReference>
<proteinExistence type="inferred from homology"/>
<comment type="subcellular location">
    <subcellularLocation>
        <location evidence="1">Membrane</location>
        <topology evidence="1">Multi-pass membrane protein</topology>
    </subcellularLocation>
</comment>
<evidence type="ECO:0000313" key="7">
    <source>
        <dbReference type="EMBL" id="KAA8911949.1"/>
    </source>
</evidence>
<evidence type="ECO:0000256" key="5">
    <source>
        <dbReference type="ARBA" id="ARBA00023136"/>
    </source>
</evidence>
<evidence type="ECO:0000256" key="3">
    <source>
        <dbReference type="ARBA" id="ARBA00022692"/>
    </source>
</evidence>
<dbReference type="PANTHER" id="PTHR31123">
    <property type="entry name" value="ACCUMULATION OF DYADS PROTEIN 2-RELATED"/>
    <property type="match status" value="1"/>
</dbReference>
<dbReference type="OrthoDB" id="3648309at2759"/>
<comment type="similarity">
    <text evidence="2">Belongs to the acetate uptake transporter (AceTr) (TC 2.A.96) family.</text>
</comment>
<feature type="transmembrane region" description="Helical" evidence="6">
    <location>
        <begin position="205"/>
        <end position="223"/>
    </location>
</feature>
<evidence type="ECO:0000313" key="8">
    <source>
        <dbReference type="Proteomes" id="UP000761534"/>
    </source>
</evidence>
<reference evidence="7" key="1">
    <citation type="journal article" date="2019" name="G3 (Bethesda)">
        <title>Genome Assemblies of Two Rare Opportunistic Yeast Pathogens: Diutina rugosa (syn. Candida rugosa) and Trichomonascus ciferrii (syn. Candida ciferrii).</title>
        <authorList>
            <person name="Mixao V."/>
            <person name="Saus E."/>
            <person name="Hansen A.P."/>
            <person name="Lass-Florl C."/>
            <person name="Gabaldon T."/>
        </authorList>
    </citation>
    <scope>NUCLEOTIDE SEQUENCE</scope>
    <source>
        <strain evidence="7">CBS 4856</strain>
    </source>
</reference>
<gene>
    <name evidence="7" type="ORF">TRICI_003635</name>
</gene>
<dbReference type="NCBIfam" id="NF038013">
    <property type="entry name" value="AceTr_1"/>
    <property type="match status" value="1"/>
</dbReference>
<evidence type="ECO:0000256" key="6">
    <source>
        <dbReference type="SAM" id="Phobius"/>
    </source>
</evidence>
<keyword evidence="4 6" id="KW-1133">Transmembrane helix</keyword>
<evidence type="ECO:0000256" key="2">
    <source>
        <dbReference type="ARBA" id="ARBA00005587"/>
    </source>
</evidence>
<name>A0A642V3C9_9ASCO</name>
<dbReference type="AlphaFoldDB" id="A0A642V3C9"/>
<dbReference type="InterPro" id="IPR000791">
    <property type="entry name" value="Gpr1/Fun34/SatP-like"/>
</dbReference>
<evidence type="ECO:0008006" key="9">
    <source>
        <dbReference type="Google" id="ProtNLM"/>
    </source>
</evidence>
<keyword evidence="3 6" id="KW-0812">Transmembrane</keyword>
<dbReference type="InterPro" id="IPR051633">
    <property type="entry name" value="AceTr"/>
</dbReference>
<keyword evidence="5 6" id="KW-0472">Membrane</keyword>
<dbReference type="GO" id="GO:0005886">
    <property type="term" value="C:plasma membrane"/>
    <property type="evidence" value="ECO:0007669"/>
    <property type="project" value="TreeGrafter"/>
</dbReference>
<evidence type="ECO:0000256" key="1">
    <source>
        <dbReference type="ARBA" id="ARBA00004141"/>
    </source>
</evidence>
<dbReference type="Pfam" id="PF01184">
    <property type="entry name" value="Gpr1_Fun34_YaaH"/>
    <property type="match status" value="1"/>
</dbReference>
<feature type="transmembrane region" description="Helical" evidence="6">
    <location>
        <begin position="113"/>
        <end position="132"/>
    </location>
</feature>
<organism evidence="7 8">
    <name type="scientific">Trichomonascus ciferrii</name>
    <dbReference type="NCBI Taxonomy" id="44093"/>
    <lineage>
        <taxon>Eukaryota</taxon>
        <taxon>Fungi</taxon>
        <taxon>Dikarya</taxon>
        <taxon>Ascomycota</taxon>
        <taxon>Saccharomycotina</taxon>
        <taxon>Dipodascomycetes</taxon>
        <taxon>Dipodascales</taxon>
        <taxon>Trichomonascaceae</taxon>
        <taxon>Trichomonascus</taxon>
        <taxon>Trichomonascus ciferrii complex</taxon>
    </lineage>
</organism>
<feature type="transmembrane region" description="Helical" evidence="6">
    <location>
        <begin position="229"/>
        <end position="249"/>
    </location>
</feature>
<protein>
    <recommendedName>
        <fullName evidence="9">Ammonia transport outward protein 2</fullName>
    </recommendedName>
</protein>
<dbReference type="VEuPathDB" id="FungiDB:TRICI_003635"/>
<feature type="transmembrane region" description="Helical" evidence="6">
    <location>
        <begin position="179"/>
        <end position="198"/>
    </location>
</feature>
<sequence length="279" mass="30335">MDISGHPEIDEMVIGSDVVTPKAQSVDKVSQVHRTVSAGSDSEVIHIGDTVVSKHELVEAFRGTLKSGLGDIGGQGSLKFAHPAPVGLCGFALSTFVQSLVNLNARNVTNGNIVIGLGFFYGGMVQILAGMWSIAVGDIFSATAFTSYGSYWLSFAAISTESFGIRASFDNEQEFNSCMGFYLIGWFIFTFFMLLCTIRTNIVSFGLYLFMDLGFLFTATAAFSGEIVFNKVAGACGLVSCLCAWYDAFSWITSRDLTYVQLQKFPSPFAPKRYSRKTD</sequence>
<dbReference type="Proteomes" id="UP000761534">
    <property type="component" value="Unassembled WGS sequence"/>
</dbReference>
<dbReference type="PANTHER" id="PTHR31123:SF1">
    <property type="entry name" value="ACCUMULATION OF DYADS PROTEIN 2-RELATED"/>
    <property type="match status" value="1"/>
</dbReference>
<feature type="transmembrane region" description="Helical" evidence="6">
    <location>
        <begin position="84"/>
        <end position="101"/>
    </location>
</feature>
<comment type="caution">
    <text evidence="7">The sequence shown here is derived from an EMBL/GenBank/DDBJ whole genome shotgun (WGS) entry which is preliminary data.</text>
</comment>
<evidence type="ECO:0000256" key="4">
    <source>
        <dbReference type="ARBA" id="ARBA00022989"/>
    </source>
</evidence>